<dbReference type="Proteomes" id="UP000280066">
    <property type="component" value="Unassembled WGS sequence"/>
</dbReference>
<keyword evidence="2" id="KW-0812">Transmembrane</keyword>
<gene>
    <name evidence="3" type="ORF">EI290_07530</name>
</gene>
<organism evidence="3 4">
    <name type="scientific">Hymenobacter metallilatus</name>
    <dbReference type="NCBI Taxonomy" id="2493666"/>
    <lineage>
        <taxon>Bacteria</taxon>
        <taxon>Pseudomonadati</taxon>
        <taxon>Bacteroidota</taxon>
        <taxon>Cytophagia</taxon>
        <taxon>Cytophagales</taxon>
        <taxon>Hymenobacteraceae</taxon>
        <taxon>Hymenobacter</taxon>
    </lineage>
</organism>
<protein>
    <submittedName>
        <fullName evidence="3">Uncharacterized protein</fullName>
    </submittedName>
</protein>
<dbReference type="EMBL" id="RWIS01000004">
    <property type="protein sequence ID" value="RSK34473.1"/>
    <property type="molecule type" value="Genomic_DNA"/>
</dbReference>
<dbReference type="OrthoDB" id="886514at2"/>
<sequence length="72" mass="8010">MRTPVALPLLRRLLRAIAYLLLQLALVLAYVLRSVGALRLPFHFNHAADDARTTPAGRRVRPRTALSARPAL</sequence>
<evidence type="ECO:0000313" key="4">
    <source>
        <dbReference type="Proteomes" id="UP000280066"/>
    </source>
</evidence>
<evidence type="ECO:0000256" key="2">
    <source>
        <dbReference type="SAM" id="Phobius"/>
    </source>
</evidence>
<keyword evidence="4" id="KW-1185">Reference proteome</keyword>
<name>A0A3R9UL81_9BACT</name>
<evidence type="ECO:0000256" key="1">
    <source>
        <dbReference type="SAM" id="MobiDB-lite"/>
    </source>
</evidence>
<keyword evidence="2" id="KW-0472">Membrane</keyword>
<feature type="region of interest" description="Disordered" evidence="1">
    <location>
        <begin position="52"/>
        <end position="72"/>
    </location>
</feature>
<feature type="transmembrane region" description="Helical" evidence="2">
    <location>
        <begin position="12"/>
        <end position="32"/>
    </location>
</feature>
<dbReference type="RefSeq" id="WP_125428324.1">
    <property type="nucleotide sequence ID" value="NZ_RWIS01000004.1"/>
</dbReference>
<proteinExistence type="predicted"/>
<keyword evidence="2" id="KW-1133">Transmembrane helix</keyword>
<accession>A0A3R9UL81</accession>
<dbReference type="AlphaFoldDB" id="A0A3R9UL81"/>
<evidence type="ECO:0000313" key="3">
    <source>
        <dbReference type="EMBL" id="RSK34473.1"/>
    </source>
</evidence>
<reference evidence="3 4" key="1">
    <citation type="submission" date="2018-12" db="EMBL/GenBank/DDBJ databases">
        <authorList>
            <person name="Feng G."/>
            <person name="Zhu H."/>
        </authorList>
    </citation>
    <scope>NUCLEOTIDE SEQUENCE [LARGE SCALE GENOMIC DNA]</scope>
    <source>
        <strain evidence="3 4">9PBR-2</strain>
    </source>
</reference>
<comment type="caution">
    <text evidence="3">The sequence shown here is derived from an EMBL/GenBank/DDBJ whole genome shotgun (WGS) entry which is preliminary data.</text>
</comment>